<keyword evidence="4" id="KW-1185">Reference proteome</keyword>
<feature type="compositionally biased region" description="Polar residues" evidence="1">
    <location>
        <begin position="519"/>
        <end position="538"/>
    </location>
</feature>
<dbReference type="Pfam" id="PF17667">
    <property type="entry name" value="Pkinase_fungal"/>
    <property type="match status" value="1"/>
</dbReference>
<reference evidence="3" key="1">
    <citation type="submission" date="2022-07" db="EMBL/GenBank/DDBJ databases">
        <title>Phylogenomic reconstructions and comparative analyses of Kickxellomycotina fungi.</title>
        <authorList>
            <person name="Reynolds N.K."/>
            <person name="Stajich J.E."/>
            <person name="Barry K."/>
            <person name="Grigoriev I.V."/>
            <person name="Crous P."/>
            <person name="Smith M.E."/>
        </authorList>
    </citation>
    <scope>NUCLEOTIDE SEQUENCE</scope>
    <source>
        <strain evidence="3">BCRC 34297</strain>
    </source>
</reference>
<feature type="region of interest" description="Disordered" evidence="1">
    <location>
        <begin position="513"/>
        <end position="542"/>
    </location>
</feature>
<comment type="caution">
    <text evidence="3">The sequence shown here is derived from an EMBL/GenBank/DDBJ whole genome shotgun (WGS) entry which is preliminary data.</text>
</comment>
<dbReference type="EMBL" id="JANBUH010000835">
    <property type="protein sequence ID" value="KAJ2749264.1"/>
    <property type="molecule type" value="Genomic_DNA"/>
</dbReference>
<name>A0A9W8GRS4_9FUNG</name>
<gene>
    <name evidence="3" type="ORF">GGI19_005746</name>
</gene>
<sequence>TSHSTEGDTGLLPNPTMVATSKGGRPYSLSGATDVESDHCVLAAENFSFSTIPGTHYDDVGFLLRNALHRNCDTVWQQANPRTPDLSMVTREIASAIAMGMEARLSMVAKRKRHNNDFWDFSYAGDCRVKGPDTDYWGENTDSDTRGKGLTGDPLDAWASDILEWTGLPVPTTSANIQHSDDSDDSEFTVWEANKIAPCFESFVLFVAHHVKAHFSQRVATGLFQPEDCRLILPVANKSGEAERAGFLSTDYVDPVDFAHVECGMFPFDSNVERQAAPAPQLIVADAEIAREKDGHDKAKLRLGTRTNGLYFNQHNRRFAWGLTASNRTICAYVFGPDDIWASTEMDITSAEGRQALISLLVDWSLCPIDSLGFDPSIRYLVDKNNGSPYLAIDVHEVDESTGKVGHCTYYSQRCVGAADRLTGRHDRYFAASTTPKTMDKPAFLIKDMWTTSSSDTHESSFLKTLRDAFGGTDTSKGSFSHFISTGPVYVNRGGTLVVDSTATALAGLPSITRDTAKDSGNTRVSPRSKVQSPSISNDHQHRRTVSPWAGNMISAAANPSQVVIAIADAMVALNAAYAKCKILHGNLSDRAIQFQKTADGIRGVLADFDYVSYAGSSSDGVEAPELMLFQSIRSLGRQAIAGGLNVDDREHALAPFNSLDDWEAVFDIICVLGTFGVNQTERNGYPVRVRNDPPIRLWSSESAGVASRAKRGHLRSAEDFAEDIASEMKLHDILRRLAVDMHRIIFLHPGCTGTRRVGEQGPLARRDNFEEEIVAALLALMEQYRKEALLALSATGSTPVRAEQSAGPSKKRKLDAAPEPLTTMSPYARYGKGPKV</sequence>
<dbReference type="Proteomes" id="UP001140011">
    <property type="component" value="Unassembled WGS sequence"/>
</dbReference>
<proteinExistence type="predicted"/>
<feature type="non-terminal residue" evidence="3">
    <location>
        <position position="1"/>
    </location>
</feature>
<protein>
    <recommendedName>
        <fullName evidence="2">Fungal-type protein kinase domain-containing protein</fullName>
    </recommendedName>
</protein>
<dbReference type="OrthoDB" id="5584477at2759"/>
<accession>A0A9W8GRS4</accession>
<evidence type="ECO:0000256" key="1">
    <source>
        <dbReference type="SAM" id="MobiDB-lite"/>
    </source>
</evidence>
<evidence type="ECO:0000259" key="2">
    <source>
        <dbReference type="Pfam" id="PF17667"/>
    </source>
</evidence>
<organism evidence="3 4">
    <name type="scientific">Coemansia pectinata</name>
    <dbReference type="NCBI Taxonomy" id="1052879"/>
    <lineage>
        <taxon>Eukaryota</taxon>
        <taxon>Fungi</taxon>
        <taxon>Fungi incertae sedis</taxon>
        <taxon>Zoopagomycota</taxon>
        <taxon>Kickxellomycotina</taxon>
        <taxon>Kickxellomycetes</taxon>
        <taxon>Kickxellales</taxon>
        <taxon>Kickxellaceae</taxon>
        <taxon>Coemansia</taxon>
    </lineage>
</organism>
<evidence type="ECO:0000313" key="3">
    <source>
        <dbReference type="EMBL" id="KAJ2749264.1"/>
    </source>
</evidence>
<feature type="region of interest" description="Disordered" evidence="1">
    <location>
        <begin position="797"/>
        <end position="837"/>
    </location>
</feature>
<feature type="domain" description="Fungal-type protein kinase" evidence="2">
    <location>
        <begin position="288"/>
        <end position="616"/>
    </location>
</feature>
<dbReference type="AlphaFoldDB" id="A0A9W8GRS4"/>
<dbReference type="InterPro" id="IPR040976">
    <property type="entry name" value="Pkinase_fungal"/>
</dbReference>
<evidence type="ECO:0000313" key="4">
    <source>
        <dbReference type="Proteomes" id="UP001140011"/>
    </source>
</evidence>